<reference evidence="2 3" key="1">
    <citation type="submission" date="2015-01" db="EMBL/GenBank/DDBJ databases">
        <title>Evolution of Trichinella species and genotypes.</title>
        <authorList>
            <person name="Korhonen P.K."/>
            <person name="Edoardo P."/>
            <person name="Giuseppe L.R."/>
            <person name="Gasser R.B."/>
        </authorList>
    </citation>
    <scope>NUCLEOTIDE SEQUENCE [LARGE SCALE GENOMIC DNA]</scope>
    <source>
        <strain evidence="2">ISS120</strain>
    </source>
</reference>
<dbReference type="AlphaFoldDB" id="A0A0V1D1X8"/>
<keyword evidence="3" id="KW-1185">Reference proteome</keyword>
<comment type="caution">
    <text evidence="2">The sequence shown here is derived from an EMBL/GenBank/DDBJ whole genome shotgun (WGS) entry which is preliminary data.</text>
</comment>
<proteinExistence type="predicted"/>
<evidence type="ECO:0000313" key="3">
    <source>
        <dbReference type="Proteomes" id="UP000054653"/>
    </source>
</evidence>
<feature type="region of interest" description="Disordered" evidence="1">
    <location>
        <begin position="23"/>
        <end position="45"/>
    </location>
</feature>
<protein>
    <submittedName>
        <fullName evidence="2">Uncharacterized protein</fullName>
    </submittedName>
</protein>
<sequence length="63" mass="6967">MDGRLARWALSLQDITRLIHKVARSPTDERSDGDDSGKKTNSSLLPLWHTGNHALLPECNVGD</sequence>
<accession>A0A0V1D1X8</accession>
<dbReference type="EMBL" id="JYDI01000054">
    <property type="protein sequence ID" value="KRY55477.1"/>
    <property type="molecule type" value="Genomic_DNA"/>
</dbReference>
<dbReference type="Proteomes" id="UP000054653">
    <property type="component" value="Unassembled WGS sequence"/>
</dbReference>
<evidence type="ECO:0000313" key="2">
    <source>
        <dbReference type="EMBL" id="KRY55477.1"/>
    </source>
</evidence>
<gene>
    <name evidence="2" type="ORF">T03_3046</name>
</gene>
<evidence type="ECO:0000256" key="1">
    <source>
        <dbReference type="SAM" id="MobiDB-lite"/>
    </source>
</evidence>
<feature type="compositionally biased region" description="Basic and acidic residues" evidence="1">
    <location>
        <begin position="26"/>
        <end position="38"/>
    </location>
</feature>
<organism evidence="2 3">
    <name type="scientific">Trichinella britovi</name>
    <name type="common">Parasitic roundworm</name>
    <dbReference type="NCBI Taxonomy" id="45882"/>
    <lineage>
        <taxon>Eukaryota</taxon>
        <taxon>Metazoa</taxon>
        <taxon>Ecdysozoa</taxon>
        <taxon>Nematoda</taxon>
        <taxon>Enoplea</taxon>
        <taxon>Dorylaimia</taxon>
        <taxon>Trichinellida</taxon>
        <taxon>Trichinellidae</taxon>
        <taxon>Trichinella</taxon>
    </lineage>
</organism>
<name>A0A0V1D1X8_TRIBR</name>